<organism evidence="2 3">
    <name type="scientific">Sclerotinia sclerotiorum (strain ATCC 18683 / 1980 / Ss-1)</name>
    <name type="common">White mold</name>
    <name type="synonym">Whetzelinia sclerotiorum</name>
    <dbReference type="NCBI Taxonomy" id="665079"/>
    <lineage>
        <taxon>Eukaryota</taxon>
        <taxon>Fungi</taxon>
        <taxon>Dikarya</taxon>
        <taxon>Ascomycota</taxon>
        <taxon>Pezizomycotina</taxon>
        <taxon>Leotiomycetes</taxon>
        <taxon>Helotiales</taxon>
        <taxon>Sclerotiniaceae</taxon>
        <taxon>Sclerotinia</taxon>
    </lineage>
</organism>
<keyword evidence="1" id="KW-0472">Membrane</keyword>
<gene>
    <name evidence="2" type="ORF">SS1G_08590</name>
</gene>
<dbReference type="GeneID" id="5486932"/>
<dbReference type="HOGENOM" id="CLU_2832722_0_0_1"/>
<name>A7ETD5_SCLS1</name>
<dbReference type="Proteomes" id="UP000001312">
    <property type="component" value="Unassembled WGS sequence"/>
</dbReference>
<keyword evidence="3" id="KW-1185">Reference proteome</keyword>
<protein>
    <submittedName>
        <fullName evidence="2">Uncharacterized protein</fullName>
    </submittedName>
</protein>
<dbReference type="KEGG" id="ssl:SS1G_08590"/>
<evidence type="ECO:0000313" key="2">
    <source>
        <dbReference type="EMBL" id="EDN92727.1"/>
    </source>
</evidence>
<proteinExistence type="predicted"/>
<dbReference type="EMBL" id="CH476631">
    <property type="protein sequence ID" value="EDN92727.1"/>
    <property type="molecule type" value="Genomic_DNA"/>
</dbReference>
<dbReference type="RefSeq" id="XP_001590850.1">
    <property type="nucleotide sequence ID" value="XM_001590800.1"/>
</dbReference>
<accession>A7ETD5</accession>
<evidence type="ECO:0000256" key="1">
    <source>
        <dbReference type="SAM" id="Phobius"/>
    </source>
</evidence>
<sequence>MDGGNNGKGGYGVLCICTQCDMQCDMQYAVYGAVCKKPEFMLWSCAIAGWLVVHGWVEFVLGVGGV</sequence>
<feature type="transmembrane region" description="Helical" evidence="1">
    <location>
        <begin position="40"/>
        <end position="61"/>
    </location>
</feature>
<reference evidence="3" key="1">
    <citation type="journal article" date="2011" name="PLoS Genet.">
        <title>Genomic analysis of the necrotrophic fungal pathogens Sclerotinia sclerotiorum and Botrytis cinerea.</title>
        <authorList>
            <person name="Amselem J."/>
            <person name="Cuomo C.A."/>
            <person name="van Kan J.A."/>
            <person name="Viaud M."/>
            <person name="Benito E.P."/>
            <person name="Couloux A."/>
            <person name="Coutinho P.M."/>
            <person name="de Vries R.P."/>
            <person name="Dyer P.S."/>
            <person name="Fillinger S."/>
            <person name="Fournier E."/>
            <person name="Gout L."/>
            <person name="Hahn M."/>
            <person name="Kohn L."/>
            <person name="Lapalu N."/>
            <person name="Plummer K.M."/>
            <person name="Pradier J.M."/>
            <person name="Quevillon E."/>
            <person name="Sharon A."/>
            <person name="Simon A."/>
            <person name="ten Have A."/>
            <person name="Tudzynski B."/>
            <person name="Tudzynski P."/>
            <person name="Wincker P."/>
            <person name="Andrew M."/>
            <person name="Anthouard V."/>
            <person name="Beever R.E."/>
            <person name="Beffa R."/>
            <person name="Benoit I."/>
            <person name="Bouzid O."/>
            <person name="Brault B."/>
            <person name="Chen Z."/>
            <person name="Choquer M."/>
            <person name="Collemare J."/>
            <person name="Cotton P."/>
            <person name="Danchin E.G."/>
            <person name="Da Silva C."/>
            <person name="Gautier A."/>
            <person name="Giraud C."/>
            <person name="Giraud T."/>
            <person name="Gonzalez C."/>
            <person name="Grossetete S."/>
            <person name="Guldener U."/>
            <person name="Henrissat B."/>
            <person name="Howlett B.J."/>
            <person name="Kodira C."/>
            <person name="Kretschmer M."/>
            <person name="Lappartient A."/>
            <person name="Leroch M."/>
            <person name="Levis C."/>
            <person name="Mauceli E."/>
            <person name="Neuveglise C."/>
            <person name="Oeser B."/>
            <person name="Pearson M."/>
            <person name="Poulain J."/>
            <person name="Poussereau N."/>
            <person name="Quesneville H."/>
            <person name="Rascle C."/>
            <person name="Schumacher J."/>
            <person name="Segurens B."/>
            <person name="Sexton A."/>
            <person name="Silva E."/>
            <person name="Sirven C."/>
            <person name="Soanes D.M."/>
            <person name="Talbot N.J."/>
            <person name="Templeton M."/>
            <person name="Yandava C."/>
            <person name="Yarden O."/>
            <person name="Zeng Q."/>
            <person name="Rollins J.A."/>
            <person name="Lebrun M.H."/>
            <person name="Dickman M."/>
        </authorList>
    </citation>
    <scope>NUCLEOTIDE SEQUENCE [LARGE SCALE GENOMIC DNA]</scope>
    <source>
        <strain evidence="3">ATCC 18683 / 1980 / Ss-1</strain>
    </source>
</reference>
<keyword evidence="1" id="KW-0812">Transmembrane</keyword>
<dbReference type="InParanoid" id="A7ETD5"/>
<dbReference type="AlphaFoldDB" id="A7ETD5"/>
<evidence type="ECO:0000313" key="3">
    <source>
        <dbReference type="Proteomes" id="UP000001312"/>
    </source>
</evidence>
<keyword evidence="1" id="KW-1133">Transmembrane helix</keyword>